<keyword evidence="1" id="KW-0808">Transferase</keyword>
<dbReference type="STRING" id="573024.SAMN05216208_1426"/>
<dbReference type="EMBL" id="FTNV01000001">
    <property type="protein sequence ID" value="SIR94688.1"/>
    <property type="molecule type" value="Genomic_DNA"/>
</dbReference>
<sequence>MLQMECIMSNQNFLPHNNTSQSQQEARQQLHKLFDMRPFDDATLLTNFGLFARSSALAKIFFLHEIYNEILTVPGDIYVLGTWLGQDLVVFESMRAMLEPYNASRAFVGFDTFDGYEGITDLDKRSETVKGDGYAVPDNYKDYLAQLLAYHRSENAMGHAVEHNLVQGDACNTVATYMDEHPEAFVALAYFDMALYEPTKAALEAMEERLLSGSLLVFDELNDARYPGESKAVREWLKGKRYTIRRSRFLPDRSLVTLS</sequence>
<organism evidence="1 2">
    <name type="scientific">Roseovarius nanhaiticus</name>
    <dbReference type="NCBI Taxonomy" id="573024"/>
    <lineage>
        <taxon>Bacteria</taxon>
        <taxon>Pseudomonadati</taxon>
        <taxon>Pseudomonadota</taxon>
        <taxon>Alphaproteobacteria</taxon>
        <taxon>Rhodobacterales</taxon>
        <taxon>Roseobacteraceae</taxon>
        <taxon>Roseovarius</taxon>
    </lineage>
</organism>
<gene>
    <name evidence="1" type="ORF">SAMN05421666_0709</name>
</gene>
<evidence type="ECO:0000313" key="1">
    <source>
        <dbReference type="EMBL" id="SIR94688.1"/>
    </source>
</evidence>
<dbReference type="GO" id="GO:0008168">
    <property type="term" value="F:methyltransferase activity"/>
    <property type="evidence" value="ECO:0007669"/>
    <property type="project" value="UniProtKB-KW"/>
</dbReference>
<dbReference type="Gene3D" id="3.40.50.150">
    <property type="entry name" value="Vaccinia Virus protein VP39"/>
    <property type="match status" value="1"/>
</dbReference>
<accession>A0A1N7F2W6</accession>
<dbReference type="AlphaFoldDB" id="A0A1N7F2W6"/>
<evidence type="ECO:0000313" key="2">
    <source>
        <dbReference type="Proteomes" id="UP000186019"/>
    </source>
</evidence>
<dbReference type="InterPro" id="IPR029063">
    <property type="entry name" value="SAM-dependent_MTases_sf"/>
</dbReference>
<dbReference type="Proteomes" id="UP000186019">
    <property type="component" value="Unassembled WGS sequence"/>
</dbReference>
<keyword evidence="1" id="KW-0489">Methyltransferase</keyword>
<proteinExistence type="predicted"/>
<keyword evidence="2" id="KW-1185">Reference proteome</keyword>
<name>A0A1N7F2W6_9RHOB</name>
<protein>
    <submittedName>
        <fullName evidence="1">Macrocin-O-methyltransferase (TylF)</fullName>
    </submittedName>
</protein>
<dbReference type="GO" id="GO:0032259">
    <property type="term" value="P:methylation"/>
    <property type="evidence" value="ECO:0007669"/>
    <property type="project" value="UniProtKB-KW"/>
</dbReference>
<reference evidence="1 2" key="1">
    <citation type="submission" date="2017-01" db="EMBL/GenBank/DDBJ databases">
        <authorList>
            <person name="Mah S.A."/>
            <person name="Swanson W.J."/>
            <person name="Moy G.W."/>
            <person name="Vacquier V.D."/>
        </authorList>
    </citation>
    <scope>NUCLEOTIDE SEQUENCE [LARGE SCALE GENOMIC DNA]</scope>
    <source>
        <strain evidence="1 2">DSM 29590</strain>
    </source>
</reference>